<keyword evidence="3" id="KW-1185">Reference proteome</keyword>
<dbReference type="CDD" id="cd01301">
    <property type="entry name" value="rDP_like"/>
    <property type="match status" value="1"/>
</dbReference>
<feature type="compositionally biased region" description="Basic and acidic residues" evidence="1">
    <location>
        <begin position="201"/>
        <end position="215"/>
    </location>
</feature>
<protein>
    <submittedName>
        <fullName evidence="2">Membrane dipeptidase</fullName>
        <ecNumber evidence="2">3.4.13.19</ecNumber>
    </submittedName>
</protein>
<evidence type="ECO:0000313" key="2">
    <source>
        <dbReference type="EMBL" id="ABS65189.1"/>
    </source>
</evidence>
<dbReference type="PANTHER" id="PTHR10443:SF12">
    <property type="entry name" value="DIPEPTIDASE"/>
    <property type="match status" value="1"/>
</dbReference>
<organism evidence="2 3">
    <name type="scientific">Parvibaculum lavamentivorans (strain DS-1 / DSM 13023 / NCIMB 13966)</name>
    <dbReference type="NCBI Taxonomy" id="402881"/>
    <lineage>
        <taxon>Bacteria</taxon>
        <taxon>Pseudomonadati</taxon>
        <taxon>Pseudomonadota</taxon>
        <taxon>Alphaproteobacteria</taxon>
        <taxon>Hyphomicrobiales</taxon>
        <taxon>Parvibaculaceae</taxon>
        <taxon>Parvibaculum</taxon>
    </lineage>
</organism>
<dbReference type="EC" id="3.4.13.19" evidence="2"/>
<reference evidence="2 3" key="1">
    <citation type="journal article" date="2011" name="Stand. Genomic Sci.">
        <title>Complete genome sequence of Parvibaculum lavamentivorans type strain (DS-1(T)).</title>
        <authorList>
            <person name="Schleheck D."/>
            <person name="Weiss M."/>
            <person name="Pitluck S."/>
            <person name="Bruce D."/>
            <person name="Land M.L."/>
            <person name="Han S."/>
            <person name="Saunders E."/>
            <person name="Tapia R."/>
            <person name="Detter C."/>
            <person name="Brettin T."/>
            <person name="Han J."/>
            <person name="Woyke T."/>
            <person name="Goodwin L."/>
            <person name="Pennacchio L."/>
            <person name="Nolan M."/>
            <person name="Cook A.M."/>
            <person name="Kjelleberg S."/>
            <person name="Thomas T."/>
        </authorList>
    </citation>
    <scope>NUCLEOTIDE SEQUENCE [LARGE SCALE GENOMIC DNA]</scope>
    <source>
        <strain evidence="3">DS-1 / DSM 13023 / NCIMB 13966</strain>
    </source>
</reference>
<dbReference type="SUPFAM" id="SSF51556">
    <property type="entry name" value="Metallo-dependent hydrolases"/>
    <property type="match status" value="1"/>
</dbReference>
<evidence type="ECO:0000256" key="1">
    <source>
        <dbReference type="SAM" id="MobiDB-lite"/>
    </source>
</evidence>
<keyword evidence="2" id="KW-0645">Protease</keyword>
<keyword evidence="2" id="KW-0378">Hydrolase</keyword>
<keyword evidence="2" id="KW-0224">Dipeptidase</keyword>
<dbReference type="Gene3D" id="3.20.20.140">
    <property type="entry name" value="Metal-dependent hydrolases"/>
    <property type="match status" value="1"/>
</dbReference>
<dbReference type="RefSeq" id="WP_012112449.1">
    <property type="nucleotide sequence ID" value="NC_009719.1"/>
</dbReference>
<accession>A7HZ56</accession>
<dbReference type="GO" id="GO:0006508">
    <property type="term" value="P:proteolysis"/>
    <property type="evidence" value="ECO:0007669"/>
    <property type="project" value="InterPro"/>
</dbReference>
<dbReference type="Gene3D" id="1.10.287.650">
    <property type="entry name" value="L27 domain"/>
    <property type="match status" value="1"/>
</dbReference>
<dbReference type="KEGG" id="pla:Plav_3591"/>
<dbReference type="InterPro" id="IPR032466">
    <property type="entry name" value="Metal_Hydrolase"/>
</dbReference>
<dbReference type="AlphaFoldDB" id="A7HZ56"/>
<dbReference type="OrthoDB" id="9804920at2"/>
<name>A7HZ56_PARL1</name>
<dbReference type="STRING" id="402881.Plav_3591"/>
<gene>
    <name evidence="2" type="ordered locus">Plav_3591</name>
</gene>
<dbReference type="InterPro" id="IPR008257">
    <property type="entry name" value="Pept_M19"/>
</dbReference>
<dbReference type="Pfam" id="PF01244">
    <property type="entry name" value="Peptidase_M19"/>
    <property type="match status" value="1"/>
</dbReference>
<dbReference type="Proteomes" id="UP000006377">
    <property type="component" value="Chromosome"/>
</dbReference>
<dbReference type="PROSITE" id="PS51365">
    <property type="entry name" value="RENAL_DIPEPTIDASE_2"/>
    <property type="match status" value="1"/>
</dbReference>
<evidence type="ECO:0000313" key="3">
    <source>
        <dbReference type="Proteomes" id="UP000006377"/>
    </source>
</evidence>
<dbReference type="PANTHER" id="PTHR10443">
    <property type="entry name" value="MICROSOMAL DIPEPTIDASE"/>
    <property type="match status" value="1"/>
</dbReference>
<sequence>MKMNGRRYGIAAALAVLLLAALWTLRPGLTPAEAEPTPEEIAARIHKSAIVIDTHVDIPSFFGSALYDPGLRNAYPVQVDLPRMREGGLDAAFFIVYVSQTERGAVGYAEAASEALAKFAAIRRMTDIQYKDEIGLALDAADVRRLHGEGKRIALIGIENGYSVAKEPALLDFYYDLGARYFGLVHNGHNDLSDSAQPQEKFADKPNEEGGEHDGLSELGRAMVARANDLGLMVDVSHASRAAALDAIAASRAPVIASHSSVHALRPHPRNMTDEEMLALKEKGGVIQIVAFDEYLHDVPEEKKAARRDLAVSLGLTSLDAFFSADAETKSKFVAGVAELDAKWPRATVATLADHIDYAVKLIGIDHVGIASDFQGGGGIEGWSHAGETANVTIELVRRGYDEEQIAKLWGGNQLRVMEAAEKARKAK</sequence>
<proteinExistence type="predicted"/>
<dbReference type="GO" id="GO:0070573">
    <property type="term" value="F:metallodipeptidase activity"/>
    <property type="evidence" value="ECO:0007669"/>
    <property type="project" value="InterPro"/>
</dbReference>
<dbReference type="EMBL" id="CP000774">
    <property type="protein sequence ID" value="ABS65189.1"/>
    <property type="molecule type" value="Genomic_DNA"/>
</dbReference>
<dbReference type="HOGENOM" id="CLU_031404_5_0_5"/>
<feature type="region of interest" description="Disordered" evidence="1">
    <location>
        <begin position="192"/>
        <end position="215"/>
    </location>
</feature>
<dbReference type="eggNOG" id="COG2355">
    <property type="taxonomic scope" value="Bacteria"/>
</dbReference>